<dbReference type="EMBL" id="VRMN01000004">
    <property type="protein sequence ID" value="KAA8494817.1"/>
    <property type="molecule type" value="Genomic_DNA"/>
</dbReference>
<dbReference type="GO" id="GO:0051999">
    <property type="term" value="P:mannosyl-inositol phosphorylceramide biosynthetic process"/>
    <property type="evidence" value="ECO:0007669"/>
    <property type="project" value="TreeGrafter"/>
</dbReference>
<sequence>MAGQNNLRAELRRGRPLVHRGTREEEKMEGGLSPWSADSTLPTQQVGPAVEISEIRPQAYWDKDESALLNVTEWTDFAESASAVSTAETLTIPKVIHQIWIGPKAAPCVWLDRWRLGYVRHRQHEWSYILWDDERVAAEFCSDPARRMINADLYERETAWQCKADILRLEILYRYGGVYVDADIVPLARTRLDSFCSATSGLVLAFEPGSGGKHFDVIANSVIFARKSHPLVLLLIRYLLATYEQKRVLARLPAEWCTGPLMFSKALQLPGDGIFLTKGLLTVHPAEAWYPLFHYIPDPSSVDTSGAQFEAAQFLQFGYTCSNLEQWIATNNICKIAEQCPYHCKISDWPFGKKASIQNIRDRYVRPRPSEPSETGAVLNATVLDCGNRIIHHFVFADDAPERWITSWIGPNFTKCFGTSAWDVRRWTLRELEIEGLSSPFLGSNLYRTANADGVGVVMGDFELTLLALEILLRYGGLFVPVTAILGKTVVRQPSADLFGFVPPRFAGDLIYSDAGSAECFEFLCQCYHAAEILYDDGRDEASEARWPAAVSFASRTLKNTYTSFCLDGERRMFMGIERVCFVPQNLSMHLHETEERSLLKWSYFTKLDVSAASTFGRAVAEIYSLTASDRRTLLLLDRSLLRNEFQWDFIPECTSRMDRFVLKFEAEVQSTWHVLFLRLGWCNADYSKTDKEKPLPCEIVEFDQSCLDSLRRRRQAADIVEDRKGQTALVTGTEEVVLLGIIFNFGAAAKLRDQPGHEKAETQQILFHQLEAYAQSYPGTTFMATYTFPYARDAEPFFDSLHSVTRAFSAAASGYKPHIHFDTFERRGNVFAAYDILRVEENGHVERQLTVEVCFHGQSALTFKSFLGGSVSCEMSLQLAGNSGRPKLIQWARVFENHQCVVDLSNVPVS</sequence>
<evidence type="ECO:0000256" key="2">
    <source>
        <dbReference type="SAM" id="MobiDB-lite"/>
    </source>
</evidence>
<dbReference type="SUPFAM" id="SSF53448">
    <property type="entry name" value="Nucleotide-diphospho-sugar transferases"/>
    <property type="match status" value="1"/>
</dbReference>
<dbReference type="GO" id="GO:0016020">
    <property type="term" value="C:membrane"/>
    <property type="evidence" value="ECO:0007669"/>
    <property type="project" value="GOC"/>
</dbReference>
<dbReference type="InterPro" id="IPR029044">
    <property type="entry name" value="Nucleotide-diphossugar_trans"/>
</dbReference>
<keyword evidence="3" id="KW-0328">Glycosyltransferase</keyword>
<comment type="caution">
    <text evidence="3">The sequence shown here is derived from an EMBL/GenBank/DDBJ whole genome shotgun (WGS) entry which is preliminary data.</text>
</comment>
<gene>
    <name evidence="3" type="ORF">FVE85_3058</name>
</gene>
<protein>
    <submittedName>
        <fullName evidence="3">Inositol phosphoceramide mannosyltransferase 3</fullName>
    </submittedName>
</protein>
<evidence type="ECO:0000313" key="4">
    <source>
        <dbReference type="Proteomes" id="UP000324585"/>
    </source>
</evidence>
<dbReference type="AlphaFoldDB" id="A0A5J4YWJ1"/>
<reference evidence="4" key="1">
    <citation type="journal article" date="2019" name="Nat. Commun.">
        <title>Expansion of phycobilisome linker gene families in mesophilic red algae.</title>
        <authorList>
            <person name="Lee J."/>
            <person name="Kim D."/>
            <person name="Bhattacharya D."/>
            <person name="Yoon H.S."/>
        </authorList>
    </citation>
    <scope>NUCLEOTIDE SEQUENCE [LARGE SCALE GENOMIC DNA]</scope>
    <source>
        <strain evidence="4">CCMP 1328</strain>
    </source>
</reference>
<keyword evidence="1 3" id="KW-0808">Transferase</keyword>
<dbReference type="Gene3D" id="3.90.550.20">
    <property type="match status" value="1"/>
</dbReference>
<accession>A0A5J4YWJ1</accession>
<dbReference type="GO" id="GO:0000030">
    <property type="term" value="F:mannosyltransferase activity"/>
    <property type="evidence" value="ECO:0007669"/>
    <property type="project" value="TreeGrafter"/>
</dbReference>
<name>A0A5J4YWJ1_PORPP</name>
<dbReference type="Pfam" id="PF04488">
    <property type="entry name" value="Gly_transf_sug"/>
    <property type="match status" value="1"/>
</dbReference>
<dbReference type="InterPro" id="IPR051706">
    <property type="entry name" value="Glycosyltransferase_domain"/>
</dbReference>
<keyword evidence="4" id="KW-1185">Reference proteome</keyword>
<dbReference type="PANTHER" id="PTHR32385:SF15">
    <property type="entry name" value="INOSITOL PHOSPHOCERAMIDE MANNOSYLTRANSFERASE 1"/>
    <property type="match status" value="1"/>
</dbReference>
<evidence type="ECO:0000313" key="3">
    <source>
        <dbReference type="EMBL" id="KAA8494817.1"/>
    </source>
</evidence>
<dbReference type="OrthoDB" id="3647at2759"/>
<feature type="region of interest" description="Disordered" evidence="2">
    <location>
        <begin position="1"/>
        <end position="43"/>
    </location>
</feature>
<dbReference type="InterPro" id="IPR007577">
    <property type="entry name" value="GlycoTrfase_DXD_sugar-bd_CS"/>
</dbReference>
<evidence type="ECO:0000256" key="1">
    <source>
        <dbReference type="ARBA" id="ARBA00022679"/>
    </source>
</evidence>
<dbReference type="Proteomes" id="UP000324585">
    <property type="component" value="Unassembled WGS sequence"/>
</dbReference>
<proteinExistence type="predicted"/>
<organism evidence="3 4">
    <name type="scientific">Porphyridium purpureum</name>
    <name type="common">Red alga</name>
    <name type="synonym">Porphyridium cruentum</name>
    <dbReference type="NCBI Taxonomy" id="35688"/>
    <lineage>
        <taxon>Eukaryota</taxon>
        <taxon>Rhodophyta</taxon>
        <taxon>Bangiophyceae</taxon>
        <taxon>Porphyridiales</taxon>
        <taxon>Porphyridiaceae</taxon>
        <taxon>Porphyridium</taxon>
    </lineage>
</organism>
<dbReference type="PANTHER" id="PTHR32385">
    <property type="entry name" value="MANNOSYL PHOSPHORYLINOSITOL CERAMIDE SYNTHASE"/>
    <property type="match status" value="1"/>
</dbReference>